<gene>
    <name evidence="2" type="ORF">AVEN_206346_1</name>
</gene>
<proteinExistence type="predicted"/>
<dbReference type="Proteomes" id="UP000499080">
    <property type="component" value="Unassembled WGS sequence"/>
</dbReference>
<dbReference type="EMBL" id="BGPR01003444">
    <property type="protein sequence ID" value="GBM88226.1"/>
    <property type="molecule type" value="Genomic_DNA"/>
</dbReference>
<feature type="chain" id="PRO_5021366432" evidence="1">
    <location>
        <begin position="19"/>
        <end position="100"/>
    </location>
</feature>
<feature type="signal peptide" evidence="1">
    <location>
        <begin position="1"/>
        <end position="18"/>
    </location>
</feature>
<reference evidence="2 3" key="1">
    <citation type="journal article" date="2019" name="Sci. Rep.">
        <title>Orb-weaving spider Araneus ventricosus genome elucidates the spidroin gene catalogue.</title>
        <authorList>
            <person name="Kono N."/>
            <person name="Nakamura H."/>
            <person name="Ohtoshi R."/>
            <person name="Moran D.A.P."/>
            <person name="Shinohara A."/>
            <person name="Yoshida Y."/>
            <person name="Fujiwara M."/>
            <person name="Mori M."/>
            <person name="Tomita M."/>
            <person name="Arakawa K."/>
        </authorList>
    </citation>
    <scope>NUCLEOTIDE SEQUENCE [LARGE SCALE GENOMIC DNA]</scope>
</reference>
<evidence type="ECO:0000313" key="2">
    <source>
        <dbReference type="EMBL" id="GBM88226.1"/>
    </source>
</evidence>
<name>A0A4Y2JGI4_ARAVE</name>
<keyword evidence="1" id="KW-0732">Signal</keyword>
<comment type="caution">
    <text evidence="2">The sequence shown here is derived from an EMBL/GenBank/DDBJ whole genome shotgun (WGS) entry which is preliminary data.</text>
</comment>
<accession>A0A4Y2JGI4</accession>
<sequence>MPILYAFSIFLLRWKTVALMLPLPLPSEEGLNNVKPDLLKLRSWLGHVERGSQGYKDSKLYAANENSAILMQHCDNMLFFNVKTRMQSSDCDFVSDIDRE</sequence>
<protein>
    <submittedName>
        <fullName evidence="2">Uncharacterized protein</fullName>
    </submittedName>
</protein>
<keyword evidence="3" id="KW-1185">Reference proteome</keyword>
<evidence type="ECO:0000313" key="3">
    <source>
        <dbReference type="Proteomes" id="UP000499080"/>
    </source>
</evidence>
<dbReference type="AlphaFoldDB" id="A0A4Y2JGI4"/>
<organism evidence="2 3">
    <name type="scientific">Araneus ventricosus</name>
    <name type="common">Orbweaver spider</name>
    <name type="synonym">Epeira ventricosa</name>
    <dbReference type="NCBI Taxonomy" id="182803"/>
    <lineage>
        <taxon>Eukaryota</taxon>
        <taxon>Metazoa</taxon>
        <taxon>Ecdysozoa</taxon>
        <taxon>Arthropoda</taxon>
        <taxon>Chelicerata</taxon>
        <taxon>Arachnida</taxon>
        <taxon>Araneae</taxon>
        <taxon>Araneomorphae</taxon>
        <taxon>Entelegynae</taxon>
        <taxon>Araneoidea</taxon>
        <taxon>Araneidae</taxon>
        <taxon>Araneus</taxon>
    </lineage>
</organism>
<evidence type="ECO:0000256" key="1">
    <source>
        <dbReference type="SAM" id="SignalP"/>
    </source>
</evidence>